<reference evidence="5" key="1">
    <citation type="submission" date="2021-01" db="EMBL/GenBank/DDBJ databases">
        <authorList>
            <person name="Corre E."/>
            <person name="Pelletier E."/>
            <person name="Niang G."/>
            <person name="Scheremetjew M."/>
            <person name="Finn R."/>
            <person name="Kale V."/>
            <person name="Holt S."/>
            <person name="Cochrane G."/>
            <person name="Meng A."/>
            <person name="Brown T."/>
            <person name="Cohen L."/>
        </authorList>
    </citation>
    <scope>NUCLEOTIDE SEQUENCE</scope>
    <source>
        <strain evidence="5">CCMP219</strain>
    </source>
</reference>
<dbReference type="GO" id="GO:0070628">
    <property type="term" value="F:proteasome binding"/>
    <property type="evidence" value="ECO:0007669"/>
    <property type="project" value="InterPro"/>
</dbReference>
<protein>
    <recommendedName>
        <fullName evidence="4">PI31 proteasome regulator N-terminal domain-containing protein</fullName>
    </recommendedName>
</protein>
<dbReference type="EMBL" id="HBEC01034208">
    <property type="protein sequence ID" value="CAD8301100.1"/>
    <property type="molecule type" value="Transcribed_RNA"/>
</dbReference>
<dbReference type="GO" id="GO:0004866">
    <property type="term" value="F:endopeptidase inhibitor activity"/>
    <property type="evidence" value="ECO:0007669"/>
    <property type="project" value="InterPro"/>
</dbReference>
<dbReference type="GO" id="GO:0000502">
    <property type="term" value="C:proteasome complex"/>
    <property type="evidence" value="ECO:0007669"/>
    <property type="project" value="UniProtKB-KW"/>
</dbReference>
<feature type="region of interest" description="Disordered" evidence="3">
    <location>
        <begin position="176"/>
        <end position="276"/>
    </location>
</feature>
<dbReference type="AlphaFoldDB" id="A0A7R9Z1J1"/>
<gene>
    <name evidence="5" type="ORF">CEUR00632_LOCUS15892</name>
</gene>
<dbReference type="InterPro" id="IPR021625">
    <property type="entry name" value="PI31_Prot_N"/>
</dbReference>
<feature type="compositionally biased region" description="Gly residues" evidence="3">
    <location>
        <begin position="251"/>
        <end position="276"/>
    </location>
</feature>
<evidence type="ECO:0000259" key="4">
    <source>
        <dbReference type="Pfam" id="PF11566"/>
    </source>
</evidence>
<evidence type="ECO:0000256" key="3">
    <source>
        <dbReference type="SAM" id="MobiDB-lite"/>
    </source>
</evidence>
<dbReference type="Gene3D" id="3.40.1000.30">
    <property type="match status" value="1"/>
</dbReference>
<dbReference type="Pfam" id="PF11566">
    <property type="entry name" value="PI31_Prot_N"/>
    <property type="match status" value="1"/>
</dbReference>
<comment type="similarity">
    <text evidence="1">Belongs to the proteasome inhibitor PI31 family.</text>
</comment>
<dbReference type="InterPro" id="IPR045128">
    <property type="entry name" value="PI31-like"/>
</dbReference>
<feature type="compositionally biased region" description="Low complexity" evidence="3">
    <location>
        <begin position="214"/>
        <end position="225"/>
    </location>
</feature>
<feature type="region of interest" description="Disordered" evidence="3">
    <location>
        <begin position="321"/>
        <end position="358"/>
    </location>
</feature>
<keyword evidence="2" id="KW-0647">Proteasome</keyword>
<dbReference type="PANTHER" id="PTHR13266">
    <property type="entry name" value="PROTEASOME INHIBITOR"/>
    <property type="match status" value="1"/>
</dbReference>
<evidence type="ECO:0000256" key="1">
    <source>
        <dbReference type="ARBA" id="ARBA00006405"/>
    </source>
</evidence>
<dbReference type="PANTHER" id="PTHR13266:SF1">
    <property type="entry name" value="PROTEASOME INHIBITOR PI31 SUBUNIT"/>
    <property type="match status" value="1"/>
</dbReference>
<sequence length="358" mass="35378">MEAPPSAVQALIKAHRPVFRSLSDKVAFACHAVATANGLRLVATANAADEQDLSNTSAPEVEADGWDARQGEYTFLYVWQPAVGAAGVPQTLLIKCVTIADALCVTLLAGGGSQAPVTVELPLASTAVPSGSAVSGGAAAVAALSPSEYGDLASLVASLGAAMRSQLGIGGAAAASAGRAGAPSPSAATSKSACGMADEAANQDAGGASRLQEPPRGNRPSGRNPLLADDHDQDWRPPGGLPDPLMVGPPRRGGGGGFDGGGVPAGPFGPAGGGGMHVGPGDPLFAGRVRHPVGFGPGGVPAMPGQRWDPIAPEGLQGWSPDDFVRGGGGGTGQGPPLHPDLAQPGPGRGTDWDNMFG</sequence>
<name>A0A7R9Z1J1_9CHLO</name>
<feature type="compositionally biased region" description="Low complexity" evidence="3">
    <location>
        <begin position="176"/>
        <end position="193"/>
    </location>
</feature>
<dbReference type="GO" id="GO:0043161">
    <property type="term" value="P:proteasome-mediated ubiquitin-dependent protein catabolic process"/>
    <property type="evidence" value="ECO:0007669"/>
    <property type="project" value="InterPro"/>
</dbReference>
<evidence type="ECO:0000256" key="2">
    <source>
        <dbReference type="ARBA" id="ARBA00022942"/>
    </source>
</evidence>
<accession>A0A7R9Z1J1</accession>
<organism evidence="5">
    <name type="scientific">Chlamydomonas euryale</name>
    <dbReference type="NCBI Taxonomy" id="1486919"/>
    <lineage>
        <taxon>Eukaryota</taxon>
        <taxon>Viridiplantae</taxon>
        <taxon>Chlorophyta</taxon>
        <taxon>core chlorophytes</taxon>
        <taxon>Chlorophyceae</taxon>
        <taxon>CS clade</taxon>
        <taxon>Chlamydomonadales</taxon>
        <taxon>Chlamydomonadaceae</taxon>
        <taxon>Chlamydomonas</taxon>
    </lineage>
</organism>
<feature type="domain" description="PI31 proteasome regulator N-terminal" evidence="4">
    <location>
        <begin position="17"/>
        <end position="124"/>
    </location>
</feature>
<proteinExistence type="inferred from homology"/>
<evidence type="ECO:0000313" key="5">
    <source>
        <dbReference type="EMBL" id="CAD8301100.1"/>
    </source>
</evidence>